<sequence>MTWIGSWLKEIIFVVLLAGFIDLLLPNRSFERYVRLVVSLLILLTLMSPVVKLIGGDPAQKLQTALNQAAKELDPEVDGSSTHQIVQQGLALRKKQEAQSLKWAGQEVAKEMEQQIESQTEIQVDRVEVTLAVNRQASQQEDEQQQSAEKPVINQVEVFLAENQQPESEASRPNEEKPKSAISVPVIKQIEKVNVSVKENATQEAKSGTEGPTGTEGQGLVGKPSSRNQEIVNQLTKNWGISRTVVKIHEPGEQAEN</sequence>
<keyword evidence="2" id="KW-1133">Transmembrane helix</keyword>
<dbReference type="InterPro" id="IPR014245">
    <property type="entry name" value="Spore_III_AF"/>
</dbReference>
<dbReference type="NCBIfam" id="TIGR02896">
    <property type="entry name" value="spore_III_AF"/>
    <property type="match status" value="1"/>
</dbReference>
<accession>A0A3S1DA11</accession>
<evidence type="ECO:0000313" key="4">
    <source>
        <dbReference type="Proteomes" id="UP000272464"/>
    </source>
</evidence>
<dbReference type="RefSeq" id="WP_127197870.1">
    <property type="nucleotide sequence ID" value="NZ_RZNX01000001.1"/>
</dbReference>
<dbReference type="Pfam" id="PF09581">
    <property type="entry name" value="Spore_III_AF"/>
    <property type="match status" value="1"/>
</dbReference>
<reference evidence="3 4" key="1">
    <citation type="submission" date="2018-12" db="EMBL/GenBank/DDBJ databases">
        <authorList>
            <person name="Sun L."/>
            <person name="Chen Z."/>
        </authorList>
    </citation>
    <scope>NUCLEOTIDE SEQUENCE [LARGE SCALE GENOMIC DNA]</scope>
    <source>
        <strain evidence="3 4">3-5-3</strain>
    </source>
</reference>
<evidence type="ECO:0000256" key="2">
    <source>
        <dbReference type="SAM" id="Phobius"/>
    </source>
</evidence>
<protein>
    <submittedName>
        <fullName evidence="3">Stage III sporulation protein AF</fullName>
    </submittedName>
</protein>
<name>A0A3S1DA11_9BACL</name>
<keyword evidence="2" id="KW-0472">Membrane</keyword>
<feature type="region of interest" description="Disordered" evidence="1">
    <location>
        <begin position="164"/>
        <end position="183"/>
    </location>
</feature>
<dbReference type="Proteomes" id="UP000272464">
    <property type="component" value="Unassembled WGS sequence"/>
</dbReference>
<feature type="region of interest" description="Disordered" evidence="1">
    <location>
        <begin position="199"/>
        <end position="228"/>
    </location>
</feature>
<feature type="compositionally biased region" description="Basic and acidic residues" evidence="1">
    <location>
        <begin position="169"/>
        <end position="179"/>
    </location>
</feature>
<dbReference type="EMBL" id="RZNX01000001">
    <property type="protein sequence ID" value="RUT36175.1"/>
    <property type="molecule type" value="Genomic_DNA"/>
</dbReference>
<gene>
    <name evidence="3" type="primary">spoIIIAF</name>
    <name evidence="3" type="ORF">EJP77_04080</name>
</gene>
<keyword evidence="4" id="KW-1185">Reference proteome</keyword>
<proteinExistence type="predicted"/>
<dbReference type="OrthoDB" id="2375554at2"/>
<evidence type="ECO:0000256" key="1">
    <source>
        <dbReference type="SAM" id="MobiDB-lite"/>
    </source>
</evidence>
<dbReference type="AlphaFoldDB" id="A0A3S1DA11"/>
<feature type="transmembrane region" description="Helical" evidence="2">
    <location>
        <begin position="37"/>
        <end position="55"/>
    </location>
</feature>
<keyword evidence="2" id="KW-0812">Transmembrane</keyword>
<organism evidence="3 4">
    <name type="scientific">Paenibacillus zeisoli</name>
    <dbReference type="NCBI Taxonomy" id="2496267"/>
    <lineage>
        <taxon>Bacteria</taxon>
        <taxon>Bacillati</taxon>
        <taxon>Bacillota</taxon>
        <taxon>Bacilli</taxon>
        <taxon>Bacillales</taxon>
        <taxon>Paenibacillaceae</taxon>
        <taxon>Paenibacillus</taxon>
    </lineage>
</organism>
<comment type="caution">
    <text evidence="3">The sequence shown here is derived from an EMBL/GenBank/DDBJ whole genome shotgun (WGS) entry which is preliminary data.</text>
</comment>
<feature type="transmembrane region" description="Helical" evidence="2">
    <location>
        <begin position="6"/>
        <end position="25"/>
    </location>
</feature>
<evidence type="ECO:0000313" key="3">
    <source>
        <dbReference type="EMBL" id="RUT36175.1"/>
    </source>
</evidence>